<dbReference type="InterPro" id="IPR036291">
    <property type="entry name" value="NAD(P)-bd_dom_sf"/>
</dbReference>
<evidence type="ECO:0000259" key="1">
    <source>
        <dbReference type="Pfam" id="PF01408"/>
    </source>
</evidence>
<reference evidence="3 4" key="1">
    <citation type="submission" date="2020-10" db="EMBL/GenBank/DDBJ databases">
        <title>Connecting structure to function with the recovery of over 1000 high-quality activated sludge metagenome-assembled genomes encoding full-length rRNA genes using long-read sequencing.</title>
        <authorList>
            <person name="Singleton C.M."/>
            <person name="Petriglieri F."/>
            <person name="Kristensen J.M."/>
            <person name="Kirkegaard R.H."/>
            <person name="Michaelsen T.Y."/>
            <person name="Andersen M.H."/>
            <person name="Karst S.M."/>
            <person name="Dueholm M.S."/>
            <person name="Nielsen P.H."/>
            <person name="Albertsen M."/>
        </authorList>
    </citation>
    <scope>NUCLEOTIDE SEQUENCE [LARGE SCALE GENOMIC DNA]</scope>
    <source>
        <strain evidence="3">Lyne_18-Q3-R50-59_MAXAC.006</strain>
    </source>
</reference>
<dbReference type="Pfam" id="PF22725">
    <property type="entry name" value="GFO_IDH_MocA_C3"/>
    <property type="match status" value="1"/>
</dbReference>
<dbReference type="InterPro" id="IPR055170">
    <property type="entry name" value="GFO_IDH_MocA-like_dom"/>
</dbReference>
<dbReference type="EMBL" id="JADJZA010000008">
    <property type="protein sequence ID" value="MBK9298014.1"/>
    <property type="molecule type" value="Genomic_DNA"/>
</dbReference>
<protein>
    <submittedName>
        <fullName evidence="3">Gfo/Idh/MocA family oxidoreductase</fullName>
    </submittedName>
</protein>
<comment type="caution">
    <text evidence="3">The sequence shown here is derived from an EMBL/GenBank/DDBJ whole genome shotgun (WGS) entry which is preliminary data.</text>
</comment>
<dbReference type="PANTHER" id="PTHR43708">
    <property type="entry name" value="CONSERVED EXPRESSED OXIDOREDUCTASE (EUROFUNG)"/>
    <property type="match status" value="1"/>
</dbReference>
<feature type="domain" description="Gfo/Idh/MocA-like oxidoreductase N-terminal" evidence="1">
    <location>
        <begin position="4"/>
        <end position="117"/>
    </location>
</feature>
<dbReference type="Pfam" id="PF01408">
    <property type="entry name" value="GFO_IDH_MocA"/>
    <property type="match status" value="1"/>
</dbReference>
<evidence type="ECO:0000259" key="2">
    <source>
        <dbReference type="Pfam" id="PF22725"/>
    </source>
</evidence>
<feature type="domain" description="GFO/IDH/MocA-like oxidoreductase" evidence="2">
    <location>
        <begin position="139"/>
        <end position="254"/>
    </location>
</feature>
<dbReference type="Gene3D" id="3.40.50.720">
    <property type="entry name" value="NAD(P)-binding Rossmann-like Domain"/>
    <property type="match status" value="1"/>
</dbReference>
<evidence type="ECO:0000313" key="3">
    <source>
        <dbReference type="EMBL" id="MBK9298014.1"/>
    </source>
</evidence>
<gene>
    <name evidence="3" type="ORF">IPN02_14510</name>
</gene>
<dbReference type="AlphaFoldDB" id="A0A936NE98"/>
<dbReference type="PANTHER" id="PTHR43708:SF8">
    <property type="entry name" value="OXIDOREDUCTASE"/>
    <property type="match status" value="1"/>
</dbReference>
<dbReference type="SUPFAM" id="SSF51735">
    <property type="entry name" value="NAD(P)-binding Rossmann-fold domains"/>
    <property type="match status" value="1"/>
</dbReference>
<dbReference type="InterPro" id="IPR000683">
    <property type="entry name" value="Gfo/Idh/MocA-like_OxRdtase_N"/>
</dbReference>
<dbReference type="SUPFAM" id="SSF55347">
    <property type="entry name" value="Glyceraldehyde-3-phosphate dehydrogenase-like, C-terminal domain"/>
    <property type="match status" value="1"/>
</dbReference>
<dbReference type="Proteomes" id="UP000727993">
    <property type="component" value="Unassembled WGS sequence"/>
</dbReference>
<dbReference type="InterPro" id="IPR051317">
    <property type="entry name" value="Gfo/Idh/MocA_oxidoreduct"/>
</dbReference>
<evidence type="ECO:0000313" key="4">
    <source>
        <dbReference type="Proteomes" id="UP000727993"/>
    </source>
</evidence>
<organism evidence="3 4">
    <name type="scientific">Candidatus Neomicrothrix subdominans</name>
    <dbReference type="NCBI Taxonomy" id="2954438"/>
    <lineage>
        <taxon>Bacteria</taxon>
        <taxon>Bacillati</taxon>
        <taxon>Actinomycetota</taxon>
        <taxon>Acidimicrobiia</taxon>
        <taxon>Acidimicrobiales</taxon>
        <taxon>Microthrixaceae</taxon>
        <taxon>Candidatus Neomicrothrix</taxon>
    </lineage>
</organism>
<accession>A0A936NE98</accession>
<dbReference type="Gene3D" id="3.30.360.10">
    <property type="entry name" value="Dihydrodipicolinate Reductase, domain 2"/>
    <property type="match status" value="1"/>
</dbReference>
<proteinExistence type="predicted"/>
<name>A0A936NE98_9ACTN</name>
<dbReference type="GO" id="GO:0000166">
    <property type="term" value="F:nucleotide binding"/>
    <property type="evidence" value="ECO:0007669"/>
    <property type="project" value="InterPro"/>
</dbReference>
<sequence>MKRGVLVGYGVIAEGHADGYDFNPGLQIASIVDKTPSRRIAGLRRFPYASAYGTIEEALDAEGLDFVDICTPPASHSDILAACLERDLFVICEKPLVCSGEEAMRLMEQMGTSSGTVYPAHNYAFAPGIRRLNEVCTSTVGEVQSATFEIRRVGHARGVSEWRPNWRRELEVSGGGIVLDHGPHSIYLASRLLGRSPSAVRCVLSCPTLGAFTDTEDEARLLLEFGAVTVEILLTWRADRRSTSYKLCGAHGEVALDGDTIKSVQGSHLVSESIPSEFDDPRHGNWFAALLNEASGYMERRERPERLLSEAFSIMAVLDAAYLSASENGRRVEF</sequence>